<feature type="transmembrane region" description="Helical" evidence="7">
    <location>
        <begin position="123"/>
        <end position="142"/>
    </location>
</feature>
<feature type="transmembrane region" description="Helical" evidence="7">
    <location>
        <begin position="71"/>
        <end position="94"/>
    </location>
</feature>
<gene>
    <name evidence="9" type="ORF">BBOH_1148</name>
</gene>
<evidence type="ECO:0000313" key="9">
    <source>
        <dbReference type="EMBL" id="KFI45443.1"/>
    </source>
</evidence>
<dbReference type="PROSITE" id="PS51257">
    <property type="entry name" value="PROKAR_LIPOPROTEIN"/>
    <property type="match status" value="1"/>
</dbReference>
<feature type="transmembrane region" description="Helical" evidence="7">
    <location>
        <begin position="162"/>
        <end position="184"/>
    </location>
</feature>
<keyword evidence="3" id="KW-1003">Cell membrane</keyword>
<dbReference type="Proteomes" id="UP000029096">
    <property type="component" value="Unassembled WGS sequence"/>
</dbReference>
<keyword evidence="10" id="KW-1185">Reference proteome</keyword>
<comment type="subcellular location">
    <subcellularLocation>
        <location evidence="1">Cell membrane</location>
        <topology evidence="1">Multi-pass membrane protein</topology>
    </subcellularLocation>
</comment>
<evidence type="ECO:0000256" key="7">
    <source>
        <dbReference type="SAM" id="Phobius"/>
    </source>
</evidence>
<proteinExistence type="predicted"/>
<dbReference type="PANTHER" id="PTHR43302">
    <property type="entry name" value="TRANSPORTER ARSB-RELATED"/>
    <property type="match status" value="1"/>
</dbReference>
<dbReference type="OrthoDB" id="3177666at2"/>
<evidence type="ECO:0000256" key="3">
    <source>
        <dbReference type="ARBA" id="ARBA00022475"/>
    </source>
</evidence>
<comment type="caution">
    <text evidence="9">The sequence shown here is derived from an EMBL/GenBank/DDBJ whole genome shotgun (WGS) entry which is preliminary data.</text>
</comment>
<keyword evidence="2" id="KW-0813">Transport</keyword>
<evidence type="ECO:0000256" key="4">
    <source>
        <dbReference type="ARBA" id="ARBA00022692"/>
    </source>
</evidence>
<keyword evidence="4 7" id="KW-0812">Transmembrane</keyword>
<evidence type="ECO:0000256" key="1">
    <source>
        <dbReference type="ARBA" id="ARBA00004651"/>
    </source>
</evidence>
<feature type="transmembrane region" description="Helical" evidence="7">
    <location>
        <begin position="233"/>
        <end position="265"/>
    </location>
</feature>
<feature type="domain" description="Citrate transporter-like" evidence="8">
    <location>
        <begin position="16"/>
        <end position="331"/>
    </location>
</feature>
<name>A0A086ZFZ3_9BIFI</name>
<dbReference type="GO" id="GO:0055085">
    <property type="term" value="P:transmembrane transport"/>
    <property type="evidence" value="ECO:0007669"/>
    <property type="project" value="InterPro"/>
</dbReference>
<protein>
    <submittedName>
        <fullName evidence="9">Citrate transporter</fullName>
    </submittedName>
</protein>
<evidence type="ECO:0000259" key="8">
    <source>
        <dbReference type="Pfam" id="PF03600"/>
    </source>
</evidence>
<evidence type="ECO:0000256" key="2">
    <source>
        <dbReference type="ARBA" id="ARBA00022448"/>
    </source>
</evidence>
<dbReference type="GO" id="GO:0005886">
    <property type="term" value="C:plasma membrane"/>
    <property type="evidence" value="ECO:0007669"/>
    <property type="project" value="UniProtKB-SubCell"/>
</dbReference>
<feature type="transmembrane region" description="Helical" evidence="7">
    <location>
        <begin position="375"/>
        <end position="399"/>
    </location>
</feature>
<feature type="transmembrane region" description="Helical" evidence="7">
    <location>
        <begin position="100"/>
        <end position="116"/>
    </location>
</feature>
<dbReference type="AlphaFoldDB" id="A0A086ZFZ3"/>
<organism evidence="9 10">
    <name type="scientific">Bifidobacterium bohemicum DSM 22767</name>
    <dbReference type="NCBI Taxonomy" id="1437606"/>
    <lineage>
        <taxon>Bacteria</taxon>
        <taxon>Bacillati</taxon>
        <taxon>Actinomycetota</taxon>
        <taxon>Actinomycetes</taxon>
        <taxon>Bifidobacteriales</taxon>
        <taxon>Bifidobacteriaceae</taxon>
        <taxon>Bifidobacterium</taxon>
    </lineage>
</organism>
<evidence type="ECO:0000256" key="6">
    <source>
        <dbReference type="ARBA" id="ARBA00023136"/>
    </source>
</evidence>
<keyword evidence="6 7" id="KW-0472">Membrane</keyword>
<dbReference type="PANTHER" id="PTHR43302:SF5">
    <property type="entry name" value="TRANSPORTER ARSB-RELATED"/>
    <property type="match status" value="1"/>
</dbReference>
<sequence>MVGNKILGFVKDNIVLVVASILAFVSCFIVPPDGQYASYIHVNTIMQLVCLMIVVCGFQRIGAFQIIGSRLLHYVHTESGLVVTLVCLTFFSAMFITNDVALVTFVPFALAVLVMAKMERTVVLVVTLMTIGANTGSMLTPIGNAHNLYFKAISGFGTLRFLSIMGPYSLLSAILLFAIIIVAFRGQRTQADFESLDARSIEQSTLAPFTEKERPNEIRIGGYGIGGNNVWRAVVYAVLFLVCALTVSGFVPLWVMVALVFVGFVLCDRRVFLKVDWALPLTFIMFFVFIGNMRRVPAFSSLAASVVGAHPLAVSIVSSQLISNVPTSILLSGFCRLWKPLIIGTNIGGLGTIIASMASLVSYQQVARRYPDRKGHYLLVYSLVNVAFVAVLFGLSLIIG</sequence>
<dbReference type="STRING" id="1437606.BBOH_1148"/>
<reference evidence="9 10" key="1">
    <citation type="submission" date="2014-03" db="EMBL/GenBank/DDBJ databases">
        <title>Genomics of Bifidobacteria.</title>
        <authorList>
            <person name="Ventura M."/>
            <person name="Milani C."/>
            <person name="Lugli G.A."/>
        </authorList>
    </citation>
    <scope>NUCLEOTIDE SEQUENCE [LARGE SCALE GENOMIC DNA]</scope>
    <source>
        <strain evidence="9 10">DSM 22767</strain>
    </source>
</reference>
<evidence type="ECO:0000313" key="10">
    <source>
        <dbReference type="Proteomes" id="UP000029096"/>
    </source>
</evidence>
<feature type="transmembrane region" description="Helical" evidence="7">
    <location>
        <begin position="271"/>
        <end position="290"/>
    </location>
</feature>
<dbReference type="Pfam" id="PF03600">
    <property type="entry name" value="CitMHS"/>
    <property type="match status" value="1"/>
</dbReference>
<dbReference type="EMBL" id="JGYP01000002">
    <property type="protein sequence ID" value="KFI45443.1"/>
    <property type="molecule type" value="Genomic_DNA"/>
</dbReference>
<dbReference type="eggNOG" id="COG1055">
    <property type="taxonomic scope" value="Bacteria"/>
</dbReference>
<feature type="transmembrane region" description="Helical" evidence="7">
    <location>
        <begin position="37"/>
        <end position="59"/>
    </location>
</feature>
<feature type="transmembrane region" description="Helical" evidence="7">
    <location>
        <begin position="302"/>
        <end position="322"/>
    </location>
</feature>
<keyword evidence="5 7" id="KW-1133">Transmembrane helix</keyword>
<feature type="transmembrane region" description="Helical" evidence="7">
    <location>
        <begin position="12"/>
        <end position="31"/>
    </location>
</feature>
<evidence type="ECO:0000256" key="5">
    <source>
        <dbReference type="ARBA" id="ARBA00022989"/>
    </source>
</evidence>
<dbReference type="RefSeq" id="WP_033521231.1">
    <property type="nucleotide sequence ID" value="NZ_JDUS01000005.1"/>
</dbReference>
<dbReference type="InterPro" id="IPR004680">
    <property type="entry name" value="Cit_transptr-like_dom"/>
</dbReference>
<accession>A0A086ZFZ3</accession>
<feature type="transmembrane region" description="Helical" evidence="7">
    <location>
        <begin position="342"/>
        <end position="363"/>
    </location>
</feature>